<dbReference type="PANTHER" id="PTHR10963">
    <property type="entry name" value="GLYCOSYL HYDROLASE-RELATED"/>
    <property type="match status" value="1"/>
</dbReference>
<evidence type="ECO:0008006" key="4">
    <source>
        <dbReference type="Google" id="ProtNLM"/>
    </source>
</evidence>
<dbReference type="Gene3D" id="3.20.20.80">
    <property type="entry name" value="Glycosidases"/>
    <property type="match status" value="1"/>
</dbReference>
<dbReference type="InterPro" id="IPR013320">
    <property type="entry name" value="ConA-like_dom_sf"/>
</dbReference>
<dbReference type="Pfam" id="PF02836">
    <property type="entry name" value="Glyco_hydro_2_C"/>
    <property type="match status" value="1"/>
</dbReference>
<dbReference type="InterPro" id="IPR021720">
    <property type="entry name" value="Malectin_dom"/>
</dbReference>
<dbReference type="AlphaFoldDB" id="A0A455SV67"/>
<dbReference type="InterPro" id="IPR050546">
    <property type="entry name" value="Glycosyl_Hydrlase_16"/>
</dbReference>
<name>A0A455SV67_9CHLR</name>
<dbReference type="Gene3D" id="2.60.120.430">
    <property type="entry name" value="Galactose-binding lectin"/>
    <property type="match status" value="1"/>
</dbReference>
<dbReference type="Pfam" id="PF00754">
    <property type="entry name" value="F5_F8_type_C"/>
    <property type="match status" value="1"/>
</dbReference>
<gene>
    <name evidence="3" type="ORF">KTA_05220</name>
</gene>
<accession>A0A455SV67</accession>
<protein>
    <recommendedName>
        <fullName evidence="4">F5/8 type C domain-containing protein</fullName>
    </recommendedName>
</protein>
<dbReference type="SUPFAM" id="SSF51445">
    <property type="entry name" value="(Trans)glycosidases"/>
    <property type="match status" value="1"/>
</dbReference>
<dbReference type="CDD" id="cd02182">
    <property type="entry name" value="GH16_Strep_laminarinase_like"/>
    <property type="match status" value="1"/>
</dbReference>
<dbReference type="EMBL" id="AP019377">
    <property type="protein sequence ID" value="BBH92323.1"/>
    <property type="molecule type" value="Genomic_DNA"/>
</dbReference>
<feature type="domain" description="GH16" evidence="2">
    <location>
        <begin position="129"/>
        <end position="435"/>
    </location>
</feature>
<evidence type="ECO:0000259" key="1">
    <source>
        <dbReference type="PROSITE" id="PS50022"/>
    </source>
</evidence>
<dbReference type="InterPro" id="IPR006103">
    <property type="entry name" value="Glyco_hydro_2_cat"/>
</dbReference>
<evidence type="ECO:0000313" key="3">
    <source>
        <dbReference type="EMBL" id="BBH92323.1"/>
    </source>
</evidence>
<dbReference type="GO" id="GO:0005975">
    <property type="term" value="P:carbohydrate metabolic process"/>
    <property type="evidence" value="ECO:0007669"/>
    <property type="project" value="InterPro"/>
</dbReference>
<sequence length="988" mass="104913">MASLMSRAPLARAATAIQINAGGPAVSPFVADTDFSGGGTSSTSHTVDTSGLSNPAPQAVYQTARLGNFSYTIPNLTPGASYTVRLHFAETYWTSPGKRLFNVSLNGQTVLSNFDIFAAAGGPDKAIIKEFSATASPSGTISLQFSSLVDQAQLNGLEILPLASSGWTLVWSDNFSGPAGSLPSADNWIIDTGTGYPGGAANWGTGEVETMSNSTSNVYLDGNNHLNITAINNNGSWTSGRIETRRSDFAAPPGGMLQISASIKQPNPANGLGYWPAFSAMGSQYRGNYQNWPAVGQIDILEDVNGRNAEIATLHCGSAPGGPCNEYNGLTSGLATCPGCQSGYHTYSVVIDRSLSDEQIRWYLDNQQIWIVRESQVGVSAWQAAVDHSFFLIFDLAIGGSFPNTVCSCTTPTSATSSGGTLSIASVAVYQKTGTPPPALTTPSTPSGASVVKVTGTQGNWQLLVNGSPYLIKGVTFGPPNAAALAYMPDLQALGVNTIRTWGTDSSTQSLLNAAAAYGIKVINGFWLSQSADYLNDSAYKASQLSAIQNLVNTYKNSPAVLMWDVGNEVLLNLQNTFSGTQLEQERNAYAQFVDQVAQAIHAIDPNHPVTSTDAWAGAWQYYKANAPHLDLYAVNSYGAVCNLKQDWLNGGYTVPYIVTESGPPGEWEVPNDANGVPQESTDVQSAQGYATAWNCITSHSGVALGATLFNYGIENDFGGVWFNLKTGGWKRLAYYTVQQLYTGQTPPPSSTPPVISNLTLSTNTVPAGGQFTLSASVSNPSGNLLRYNVLFSSKYVDGSTGLRYATFSQTGNSTFTVTAPKVLGTWKVYLYAYDGLGNVGIETRSFKVVPPPVNGTNVAIGKPTTASSYQTTGNGAPYPPANATDGNLSTRWASDWSDPQWIMVDLGQVRQISHIQLIWETAYGSAYQIQVSNDGATWTTIYATTNGTGGVDDFDVSGSGRYVRLYGTVRGTPYGYSLWEFGIYTPA</sequence>
<dbReference type="InterPro" id="IPR000421">
    <property type="entry name" value="FA58C"/>
</dbReference>
<dbReference type="Gene3D" id="2.60.120.260">
    <property type="entry name" value="Galactose-binding domain-like"/>
    <property type="match status" value="1"/>
</dbReference>
<dbReference type="InterPro" id="IPR017853">
    <property type="entry name" value="GH"/>
</dbReference>
<dbReference type="GO" id="GO:0004553">
    <property type="term" value="F:hydrolase activity, hydrolyzing O-glycosyl compounds"/>
    <property type="evidence" value="ECO:0007669"/>
    <property type="project" value="InterPro"/>
</dbReference>
<dbReference type="SUPFAM" id="SSF49785">
    <property type="entry name" value="Galactose-binding domain-like"/>
    <property type="match status" value="1"/>
</dbReference>
<dbReference type="PROSITE" id="PS50022">
    <property type="entry name" value="FA58C_3"/>
    <property type="match status" value="1"/>
</dbReference>
<dbReference type="PROSITE" id="PS51762">
    <property type="entry name" value="GH16_2"/>
    <property type="match status" value="1"/>
</dbReference>
<dbReference type="InterPro" id="IPR008979">
    <property type="entry name" value="Galactose-bd-like_sf"/>
</dbReference>
<dbReference type="PANTHER" id="PTHR10963:SF60">
    <property type="entry name" value="GRAM-NEGATIVE BACTERIA-BINDING PROTEIN 1-RELATED"/>
    <property type="match status" value="1"/>
</dbReference>
<evidence type="ECO:0000259" key="2">
    <source>
        <dbReference type="PROSITE" id="PS51762"/>
    </source>
</evidence>
<reference evidence="3" key="1">
    <citation type="submission" date="2018-12" db="EMBL/GenBank/DDBJ databases">
        <title>Novel natural products biosynthetic potential of the class Ktedonobacteria.</title>
        <authorList>
            <person name="Zheng Y."/>
            <person name="Saitou A."/>
            <person name="Wang C.M."/>
            <person name="Toyoda A."/>
            <person name="Minakuchi Y."/>
            <person name="Sekiguchi Y."/>
            <person name="Ueda K."/>
            <person name="Takano H."/>
            <person name="Sakai Y."/>
            <person name="Yokota A."/>
            <person name="Yabe S."/>
        </authorList>
    </citation>
    <scope>NUCLEOTIDE SEQUENCE</scope>
    <source>
        <strain evidence="3">A3-2</strain>
    </source>
</reference>
<dbReference type="Gene3D" id="2.60.120.200">
    <property type="match status" value="1"/>
</dbReference>
<feature type="domain" description="F5/8 type C" evidence="1">
    <location>
        <begin position="849"/>
        <end position="987"/>
    </location>
</feature>
<dbReference type="SUPFAM" id="SSF49899">
    <property type="entry name" value="Concanavalin A-like lectins/glucanases"/>
    <property type="match status" value="1"/>
</dbReference>
<dbReference type="Pfam" id="PF11721">
    <property type="entry name" value="Malectin"/>
    <property type="match status" value="1"/>
</dbReference>
<organism evidence="3">
    <name type="scientific">Thermogemmatispora argillosa</name>
    <dbReference type="NCBI Taxonomy" id="2045280"/>
    <lineage>
        <taxon>Bacteria</taxon>
        <taxon>Bacillati</taxon>
        <taxon>Chloroflexota</taxon>
        <taxon>Ktedonobacteria</taxon>
        <taxon>Thermogemmatisporales</taxon>
        <taxon>Thermogemmatisporaceae</taxon>
        <taxon>Thermogemmatispora</taxon>
    </lineage>
</organism>
<proteinExistence type="predicted"/>
<dbReference type="InterPro" id="IPR000757">
    <property type="entry name" value="Beta-glucanase-like"/>
</dbReference>